<dbReference type="GO" id="GO:0003700">
    <property type="term" value="F:DNA-binding transcription factor activity"/>
    <property type="evidence" value="ECO:0007669"/>
    <property type="project" value="InterPro"/>
</dbReference>
<organism evidence="9 10">
    <name type="scientific">Morella rubra</name>
    <name type="common">Chinese bayberry</name>
    <dbReference type="NCBI Taxonomy" id="262757"/>
    <lineage>
        <taxon>Eukaryota</taxon>
        <taxon>Viridiplantae</taxon>
        <taxon>Streptophyta</taxon>
        <taxon>Embryophyta</taxon>
        <taxon>Tracheophyta</taxon>
        <taxon>Spermatophyta</taxon>
        <taxon>Magnoliopsida</taxon>
        <taxon>eudicotyledons</taxon>
        <taxon>Gunneridae</taxon>
        <taxon>Pentapetalae</taxon>
        <taxon>rosids</taxon>
        <taxon>fabids</taxon>
        <taxon>Fagales</taxon>
        <taxon>Myricaceae</taxon>
        <taxon>Morella</taxon>
    </lineage>
</organism>
<evidence type="ECO:0000256" key="6">
    <source>
        <dbReference type="ARBA" id="ARBA00023242"/>
    </source>
</evidence>
<evidence type="ECO:0000313" key="9">
    <source>
        <dbReference type="EMBL" id="KAB1212524.1"/>
    </source>
</evidence>
<dbReference type="Pfam" id="PF00249">
    <property type="entry name" value="Myb_DNA-binding"/>
    <property type="match status" value="2"/>
</dbReference>
<keyword evidence="4" id="KW-0238">DNA-binding</keyword>
<dbReference type="GO" id="GO:0043565">
    <property type="term" value="F:sequence-specific DNA binding"/>
    <property type="evidence" value="ECO:0007669"/>
    <property type="project" value="InterPro"/>
</dbReference>
<feature type="domain" description="Myb-like" evidence="7">
    <location>
        <begin position="15"/>
        <end position="67"/>
    </location>
</feature>
<evidence type="ECO:0000256" key="3">
    <source>
        <dbReference type="ARBA" id="ARBA00023015"/>
    </source>
</evidence>
<gene>
    <name evidence="9" type="ORF">CJ030_MR5G019107</name>
</gene>
<dbReference type="PROSITE" id="PS50090">
    <property type="entry name" value="MYB_LIKE"/>
    <property type="match status" value="2"/>
</dbReference>
<dbReference type="GO" id="GO:0005634">
    <property type="term" value="C:nucleus"/>
    <property type="evidence" value="ECO:0007669"/>
    <property type="project" value="UniProtKB-SubCell"/>
</dbReference>
<dbReference type="CDD" id="cd00167">
    <property type="entry name" value="SANT"/>
    <property type="match status" value="2"/>
</dbReference>
<keyword evidence="5" id="KW-0804">Transcription</keyword>
<feature type="domain" description="HTH myb-type" evidence="8">
    <location>
        <begin position="72"/>
        <end position="122"/>
    </location>
</feature>
<dbReference type="PANTHER" id="PTHR45675">
    <property type="entry name" value="MYB TRANSCRIPTION FACTOR-RELATED-RELATED"/>
    <property type="match status" value="1"/>
</dbReference>
<dbReference type="InterPro" id="IPR001005">
    <property type="entry name" value="SANT/Myb"/>
</dbReference>
<keyword evidence="6" id="KW-0539">Nucleus</keyword>
<dbReference type="PROSITE" id="PS51294">
    <property type="entry name" value="HTH_MYB"/>
    <property type="match status" value="2"/>
</dbReference>
<dbReference type="AlphaFoldDB" id="A0A6A1VID0"/>
<keyword evidence="2" id="KW-0677">Repeat</keyword>
<evidence type="ECO:0000256" key="2">
    <source>
        <dbReference type="ARBA" id="ARBA00022737"/>
    </source>
</evidence>
<accession>A0A6A1VID0</accession>
<evidence type="ECO:0000259" key="8">
    <source>
        <dbReference type="PROSITE" id="PS51294"/>
    </source>
</evidence>
<dbReference type="Proteomes" id="UP000516437">
    <property type="component" value="Chromosome 5"/>
</dbReference>
<reference evidence="9 10" key="1">
    <citation type="journal article" date="2019" name="Plant Biotechnol. J.">
        <title>The red bayberry genome and genetic basis of sex determination.</title>
        <authorList>
            <person name="Jia H.M."/>
            <person name="Jia H.J."/>
            <person name="Cai Q.L."/>
            <person name="Wang Y."/>
            <person name="Zhao H.B."/>
            <person name="Yang W.F."/>
            <person name="Wang G.Y."/>
            <person name="Li Y.H."/>
            <person name="Zhan D.L."/>
            <person name="Shen Y.T."/>
            <person name="Niu Q.F."/>
            <person name="Chang L."/>
            <person name="Qiu J."/>
            <person name="Zhao L."/>
            <person name="Xie H.B."/>
            <person name="Fu W.Y."/>
            <person name="Jin J."/>
            <person name="Li X.W."/>
            <person name="Jiao Y."/>
            <person name="Zhou C.C."/>
            <person name="Tu T."/>
            <person name="Chai C.Y."/>
            <person name="Gao J.L."/>
            <person name="Fan L.J."/>
            <person name="van de Weg E."/>
            <person name="Wang J.Y."/>
            <person name="Gao Z.S."/>
        </authorList>
    </citation>
    <scope>NUCLEOTIDE SEQUENCE [LARGE SCALE GENOMIC DNA]</scope>
    <source>
        <tissue evidence="9">Leaves</tissue>
    </source>
</reference>
<proteinExistence type="predicted"/>
<dbReference type="Gene3D" id="1.10.10.60">
    <property type="entry name" value="Homeodomain-like"/>
    <property type="match status" value="2"/>
</dbReference>
<evidence type="ECO:0000256" key="5">
    <source>
        <dbReference type="ARBA" id="ARBA00023163"/>
    </source>
</evidence>
<protein>
    <recommendedName>
        <fullName evidence="11">Transcription factor MYB108</fullName>
    </recommendedName>
</protein>
<evidence type="ECO:0000259" key="7">
    <source>
        <dbReference type="PROSITE" id="PS50090"/>
    </source>
</evidence>
<evidence type="ECO:0000313" key="10">
    <source>
        <dbReference type="Proteomes" id="UP000516437"/>
    </source>
</evidence>
<dbReference type="EMBL" id="RXIC02000023">
    <property type="protein sequence ID" value="KAB1212524.1"/>
    <property type="molecule type" value="Genomic_DNA"/>
</dbReference>
<dbReference type="SMART" id="SM00717">
    <property type="entry name" value="SANT"/>
    <property type="match status" value="2"/>
</dbReference>
<evidence type="ECO:0000256" key="1">
    <source>
        <dbReference type="ARBA" id="ARBA00004123"/>
    </source>
</evidence>
<dbReference type="FunFam" id="1.10.10.60:FF:000079">
    <property type="entry name" value="MYB transcription factor"/>
    <property type="match status" value="1"/>
</dbReference>
<comment type="caution">
    <text evidence="9">The sequence shown here is derived from an EMBL/GenBank/DDBJ whole genome shotgun (WGS) entry which is preliminary data.</text>
</comment>
<sequence>MTNSSKSTGSTSEDDSELRRGPWTLEEDTLLIHYISHHGEGRWNLLAKRSGLRRTGKSCRLRWLNYLKPDVKRGNLTPQEQLVILELHSKWGNRWSKIAQHLPGRTDNEIKNYWRTRVQKQARLFKIDTNSTTFQDIIRCFWMPRLLQKIEDSSSPGMLLQSSAILQPLDDGYEHSAAPATAPTQVPGQGPLYNLTETTQSLDHLEQHPDSENCTNSSISSSESLDVSRISQLPENPSSPFHAMVNNDYEAFVQGCYFVDNSNYDMEAFNMETMPALGSVENSISNYPAAERNWADNDWSMDGLWQLRN</sequence>
<keyword evidence="3" id="KW-0805">Transcription regulation</keyword>
<dbReference type="PANTHER" id="PTHR45675:SF117">
    <property type="entry name" value="MYB-RELATED PROTEIN MYBAS2-LIKE"/>
    <property type="match status" value="1"/>
</dbReference>
<dbReference type="FunFam" id="1.10.10.60:FF:000011">
    <property type="entry name" value="Myb transcription factor"/>
    <property type="match status" value="1"/>
</dbReference>
<name>A0A6A1VID0_9ROSI</name>
<dbReference type="SUPFAM" id="SSF46689">
    <property type="entry name" value="Homeodomain-like"/>
    <property type="match status" value="1"/>
</dbReference>
<evidence type="ECO:0000256" key="4">
    <source>
        <dbReference type="ARBA" id="ARBA00023125"/>
    </source>
</evidence>
<dbReference type="InterPro" id="IPR044676">
    <property type="entry name" value="EOBI/EOBII-like_plant"/>
</dbReference>
<evidence type="ECO:0008006" key="11">
    <source>
        <dbReference type="Google" id="ProtNLM"/>
    </source>
</evidence>
<feature type="domain" description="Myb-like" evidence="7">
    <location>
        <begin position="68"/>
        <end position="118"/>
    </location>
</feature>
<feature type="domain" description="HTH myb-type" evidence="8">
    <location>
        <begin position="15"/>
        <end position="71"/>
    </location>
</feature>
<dbReference type="InterPro" id="IPR017930">
    <property type="entry name" value="Myb_dom"/>
</dbReference>
<dbReference type="OrthoDB" id="2143914at2759"/>
<comment type="subcellular location">
    <subcellularLocation>
        <location evidence="1">Nucleus</location>
    </subcellularLocation>
</comment>
<keyword evidence="10" id="KW-1185">Reference proteome</keyword>
<dbReference type="InterPro" id="IPR009057">
    <property type="entry name" value="Homeodomain-like_sf"/>
</dbReference>